<dbReference type="RefSeq" id="WP_142896196.1">
    <property type="nucleotide sequence ID" value="NZ_ML660054.1"/>
</dbReference>
<evidence type="ECO:0000313" key="1">
    <source>
        <dbReference type="EMBL" id="TQV80482.1"/>
    </source>
</evidence>
<dbReference type="AlphaFoldDB" id="A0A545TTD9"/>
<dbReference type="Proteomes" id="UP000315252">
    <property type="component" value="Unassembled WGS sequence"/>
</dbReference>
<name>A0A545TTD9_9PROT</name>
<comment type="caution">
    <text evidence="1">The sequence shown here is derived from an EMBL/GenBank/DDBJ whole genome shotgun (WGS) entry which is preliminary data.</text>
</comment>
<reference evidence="1 2" key="1">
    <citation type="submission" date="2019-06" db="EMBL/GenBank/DDBJ databases">
        <title>Whole genome sequence for Rhodospirillaceae sp. R148.</title>
        <authorList>
            <person name="Wang G."/>
        </authorList>
    </citation>
    <scope>NUCLEOTIDE SEQUENCE [LARGE SCALE GENOMIC DNA]</scope>
    <source>
        <strain evidence="1 2">R148</strain>
    </source>
</reference>
<keyword evidence="2" id="KW-1185">Reference proteome</keyword>
<gene>
    <name evidence="1" type="ORF">FKG95_09905</name>
</gene>
<sequence length="145" mass="16233">MRIAILLLVLLLLLGAAGGAAWWFLLREPDGEAEVVEEPVIESGFVEFQPMILPIIERGRITNQVIMLVTLEIPQGENLDRAELYKPKLRDLLFSELHSLYALRYVTDQGYDGQIVKERLTSVAEKIVGKDVIRGIALEESGYPG</sequence>
<dbReference type="OrthoDB" id="8480238at2"/>
<organism evidence="1 2">
    <name type="scientific">Denitrobaculum tricleocarpae</name>
    <dbReference type="NCBI Taxonomy" id="2591009"/>
    <lineage>
        <taxon>Bacteria</taxon>
        <taxon>Pseudomonadati</taxon>
        <taxon>Pseudomonadota</taxon>
        <taxon>Alphaproteobacteria</taxon>
        <taxon>Rhodospirillales</taxon>
        <taxon>Rhodospirillaceae</taxon>
        <taxon>Denitrobaculum</taxon>
    </lineage>
</organism>
<proteinExistence type="predicted"/>
<accession>A0A545TTD9</accession>
<protein>
    <recommendedName>
        <fullName evidence="3">Flagellar basal body-associated FliL family protein</fullName>
    </recommendedName>
</protein>
<evidence type="ECO:0008006" key="3">
    <source>
        <dbReference type="Google" id="ProtNLM"/>
    </source>
</evidence>
<evidence type="ECO:0000313" key="2">
    <source>
        <dbReference type="Proteomes" id="UP000315252"/>
    </source>
</evidence>
<dbReference type="EMBL" id="VHSH01000003">
    <property type="protein sequence ID" value="TQV80482.1"/>
    <property type="molecule type" value="Genomic_DNA"/>
</dbReference>